<dbReference type="Proteomes" id="UP001055879">
    <property type="component" value="Linkage Group LG04"/>
</dbReference>
<keyword evidence="2" id="KW-1185">Reference proteome</keyword>
<comment type="caution">
    <text evidence="1">The sequence shown here is derived from an EMBL/GenBank/DDBJ whole genome shotgun (WGS) entry which is preliminary data.</text>
</comment>
<name>A0ACB9CM06_ARCLA</name>
<proteinExistence type="predicted"/>
<sequence length="413" mass="45861">MVVTEREREKKTPIPTIYLSICQNSVPFKSSIFRGSKTRTTIFTPLLLLPFSPIFPPSWYMGKTTRWIRSLFRPKKTSIGSPSLKPTHTHTHGNIINSSQTSYESLDANKHAIAVAAATAAVAEAALAAAHAAAEVVRLTASGHGGNRGYHDGERRRAAAAVKIQSAFRAYLARRALRALKGLVKLQALVRGRIVRNQSADMLRRMQAMARVQARACATRASLSASPHSSTRSSNSHNPPKCSSIKGSYIQERLKGLYWLENWMDDTSWSSKNCGADDERSDKILEVDTWKPRIDPSPSNKSTYDSYSTPPKPWNRHGSREVLPLGSMILREAEKAVTTAENTPRVRSPASRPGSSHKRSPFTEYSRSVFGDYPSYPNYMANTESSRAKLRSHSAPRQRIQFEKSGSTRGFQS</sequence>
<reference evidence="2" key="1">
    <citation type="journal article" date="2022" name="Mol. Ecol. Resour.">
        <title>The genomes of chicory, endive, great burdock and yacon provide insights into Asteraceae palaeo-polyploidization history and plant inulin production.</title>
        <authorList>
            <person name="Fan W."/>
            <person name="Wang S."/>
            <person name="Wang H."/>
            <person name="Wang A."/>
            <person name="Jiang F."/>
            <person name="Liu H."/>
            <person name="Zhao H."/>
            <person name="Xu D."/>
            <person name="Zhang Y."/>
        </authorList>
    </citation>
    <scope>NUCLEOTIDE SEQUENCE [LARGE SCALE GENOMIC DNA]</scope>
    <source>
        <strain evidence="2">cv. Niubang</strain>
    </source>
</reference>
<reference evidence="1 2" key="2">
    <citation type="journal article" date="2022" name="Mol. Ecol. Resour.">
        <title>The genomes of chicory, endive, great burdock and yacon provide insights into Asteraceae paleo-polyploidization history and plant inulin production.</title>
        <authorList>
            <person name="Fan W."/>
            <person name="Wang S."/>
            <person name="Wang H."/>
            <person name="Wang A."/>
            <person name="Jiang F."/>
            <person name="Liu H."/>
            <person name="Zhao H."/>
            <person name="Xu D."/>
            <person name="Zhang Y."/>
        </authorList>
    </citation>
    <scope>NUCLEOTIDE SEQUENCE [LARGE SCALE GENOMIC DNA]</scope>
    <source>
        <strain evidence="2">cv. Niubang</strain>
    </source>
</reference>
<gene>
    <name evidence="1" type="ORF">L6452_14762</name>
</gene>
<protein>
    <submittedName>
        <fullName evidence="1">Uncharacterized protein</fullName>
    </submittedName>
</protein>
<organism evidence="1 2">
    <name type="scientific">Arctium lappa</name>
    <name type="common">Greater burdock</name>
    <name type="synonym">Lappa major</name>
    <dbReference type="NCBI Taxonomy" id="4217"/>
    <lineage>
        <taxon>Eukaryota</taxon>
        <taxon>Viridiplantae</taxon>
        <taxon>Streptophyta</taxon>
        <taxon>Embryophyta</taxon>
        <taxon>Tracheophyta</taxon>
        <taxon>Spermatophyta</taxon>
        <taxon>Magnoliopsida</taxon>
        <taxon>eudicotyledons</taxon>
        <taxon>Gunneridae</taxon>
        <taxon>Pentapetalae</taxon>
        <taxon>asterids</taxon>
        <taxon>campanulids</taxon>
        <taxon>Asterales</taxon>
        <taxon>Asteraceae</taxon>
        <taxon>Carduoideae</taxon>
        <taxon>Cardueae</taxon>
        <taxon>Arctiinae</taxon>
        <taxon>Arctium</taxon>
    </lineage>
</organism>
<evidence type="ECO:0000313" key="1">
    <source>
        <dbReference type="EMBL" id="KAI3735270.1"/>
    </source>
</evidence>
<dbReference type="EMBL" id="CM042050">
    <property type="protein sequence ID" value="KAI3735270.1"/>
    <property type="molecule type" value="Genomic_DNA"/>
</dbReference>
<accession>A0ACB9CM06</accession>
<evidence type="ECO:0000313" key="2">
    <source>
        <dbReference type="Proteomes" id="UP001055879"/>
    </source>
</evidence>